<dbReference type="Pfam" id="PF07331">
    <property type="entry name" value="TctB"/>
    <property type="match status" value="1"/>
</dbReference>
<evidence type="ECO:0000313" key="3">
    <source>
        <dbReference type="EMBL" id="MBB6082671.1"/>
    </source>
</evidence>
<proteinExistence type="predicted"/>
<evidence type="ECO:0000259" key="2">
    <source>
        <dbReference type="Pfam" id="PF07331"/>
    </source>
</evidence>
<keyword evidence="1" id="KW-0812">Transmembrane</keyword>
<feature type="transmembrane region" description="Helical" evidence="1">
    <location>
        <begin position="96"/>
        <end position="113"/>
    </location>
</feature>
<accession>A0A7W9WMC6</accession>
<keyword evidence="1" id="KW-1133">Transmembrane helix</keyword>
<dbReference type="InterPro" id="IPR009936">
    <property type="entry name" value="DUF1468"/>
</dbReference>
<protein>
    <recommendedName>
        <fullName evidence="2">DUF1468 domain-containing protein</fullName>
    </recommendedName>
</protein>
<feature type="transmembrane region" description="Helical" evidence="1">
    <location>
        <begin position="74"/>
        <end position="90"/>
    </location>
</feature>
<evidence type="ECO:0000256" key="1">
    <source>
        <dbReference type="SAM" id="Phobius"/>
    </source>
</evidence>
<feature type="domain" description="DUF1468" evidence="2">
    <location>
        <begin position="10"/>
        <end position="145"/>
    </location>
</feature>
<organism evidence="3 4">
    <name type="scientific">Castellaniella defragrans</name>
    <name type="common">Alcaligenes defragrans</name>
    <dbReference type="NCBI Taxonomy" id="75697"/>
    <lineage>
        <taxon>Bacteria</taxon>
        <taxon>Pseudomonadati</taxon>
        <taxon>Pseudomonadota</taxon>
        <taxon>Betaproteobacteria</taxon>
        <taxon>Burkholderiales</taxon>
        <taxon>Alcaligenaceae</taxon>
        <taxon>Castellaniella</taxon>
    </lineage>
</organism>
<dbReference type="Proteomes" id="UP000541136">
    <property type="component" value="Unassembled WGS sequence"/>
</dbReference>
<gene>
    <name evidence="3" type="ORF">HNR28_000696</name>
</gene>
<dbReference type="EMBL" id="JACHIB010000003">
    <property type="protein sequence ID" value="MBB6082671.1"/>
    <property type="molecule type" value="Genomic_DNA"/>
</dbReference>
<evidence type="ECO:0000313" key="4">
    <source>
        <dbReference type="Proteomes" id="UP000541136"/>
    </source>
</evidence>
<reference evidence="3 4" key="1">
    <citation type="submission" date="2020-08" db="EMBL/GenBank/DDBJ databases">
        <title>Genomic Encyclopedia of Type Strains, Phase IV (KMG-IV): sequencing the most valuable type-strain genomes for metagenomic binning, comparative biology and taxonomic classification.</title>
        <authorList>
            <person name="Goeker M."/>
        </authorList>
    </citation>
    <scope>NUCLEOTIDE SEQUENCE [LARGE SCALE GENOMIC DNA]</scope>
    <source>
        <strain evidence="3 4">DSM 12141</strain>
    </source>
</reference>
<sequence>MKIRSEQDFWSGLMFLAAGAFFAWRATGYARGTAAHMGPGYFPFWLGILLAVLGAGIALAALSPRAAGSRIERFDWRVAGWIVGTVVLYGAALEPLGVYVSIFLLVVLGSLAGRDFDWRVAAGNGAFLAVFAYLAFIKGLGLVFPLWPFGLGR</sequence>
<dbReference type="AlphaFoldDB" id="A0A7W9WMC6"/>
<keyword evidence="1" id="KW-0472">Membrane</keyword>
<comment type="caution">
    <text evidence="3">The sequence shown here is derived from an EMBL/GenBank/DDBJ whole genome shotgun (WGS) entry which is preliminary data.</text>
</comment>
<feature type="transmembrane region" description="Helical" evidence="1">
    <location>
        <begin position="125"/>
        <end position="147"/>
    </location>
</feature>
<dbReference type="RefSeq" id="WP_043684284.1">
    <property type="nucleotide sequence ID" value="NZ_JACHIB010000003.1"/>
</dbReference>
<name>A0A7W9WMC6_CASDE</name>
<feature type="transmembrane region" description="Helical" evidence="1">
    <location>
        <begin position="42"/>
        <end position="62"/>
    </location>
</feature>